<dbReference type="InterPro" id="IPR036873">
    <property type="entry name" value="Rhodanese-like_dom_sf"/>
</dbReference>
<evidence type="ECO:0000313" key="3">
    <source>
        <dbReference type="Proteomes" id="UP000050454"/>
    </source>
</evidence>
<name>A0A0P7BZJ8_9BACT</name>
<dbReference type="Pfam" id="PF00753">
    <property type="entry name" value="Lactamase_B"/>
    <property type="match status" value="1"/>
</dbReference>
<evidence type="ECO:0000313" key="2">
    <source>
        <dbReference type="EMBL" id="KPM46571.1"/>
    </source>
</evidence>
<dbReference type="SMART" id="SM00450">
    <property type="entry name" value="RHOD"/>
    <property type="match status" value="1"/>
</dbReference>
<dbReference type="CDD" id="cd07724">
    <property type="entry name" value="POD-like_MBL-fold"/>
    <property type="match status" value="1"/>
</dbReference>
<dbReference type="SUPFAM" id="SSF52821">
    <property type="entry name" value="Rhodanese/Cell cycle control phosphatase"/>
    <property type="match status" value="1"/>
</dbReference>
<keyword evidence="3" id="KW-1185">Reference proteome</keyword>
<dbReference type="SMART" id="SM00849">
    <property type="entry name" value="Lactamase_B"/>
    <property type="match status" value="1"/>
</dbReference>
<dbReference type="Proteomes" id="UP000050454">
    <property type="component" value="Unassembled WGS sequence"/>
</dbReference>
<dbReference type="InterPro" id="IPR051682">
    <property type="entry name" value="Mito_Persulfide_Diox"/>
</dbReference>
<dbReference type="InterPro" id="IPR044528">
    <property type="entry name" value="POD-like_MBL-fold"/>
</dbReference>
<dbReference type="Gene3D" id="3.60.15.10">
    <property type="entry name" value="Ribonuclease Z/Hydroxyacylglutathione hydrolase-like"/>
    <property type="match status" value="1"/>
</dbReference>
<dbReference type="STRING" id="1605367.AFM12_19115"/>
<dbReference type="GO" id="GO:0050313">
    <property type="term" value="F:sulfur dioxygenase activity"/>
    <property type="evidence" value="ECO:0007669"/>
    <property type="project" value="InterPro"/>
</dbReference>
<dbReference type="PROSITE" id="PS50206">
    <property type="entry name" value="RHODANESE_3"/>
    <property type="match status" value="1"/>
</dbReference>
<sequence>MEQSEINTNTLRAWLDTGKKVNILDVRPMNEREEWKIPGSIHIDAYDELKKKNPEALKLVDFDKSIPVVTVCAGGKTSLIAAEMLHNSGYETYNLQGGMKGWSLSWNTASIVFDDFEVIQFRRTGKGCLSYIIVSEQKAMVIDASLPVETYQEFLDHKALTLKYVADTHIHADHLSRTKELAEKYGIRPSLPSNDKLNYPFKDIVDGQDLSIGNIKVKAIHTPGHTLESTCYLINDKVLLTGDTLFTNGVGRPDLKADKEEAVKKATLLFHSIQKIIRLDQSIIVMPGHTSQPVEFDNQPIQSTLTQIVKNTPLLKESEQEFVQSLLKRIPNPPENYLKIVEKNLIGDFTDVNPIDLEAGANRCAIS</sequence>
<proteinExistence type="predicted"/>
<dbReference type="Pfam" id="PF00581">
    <property type="entry name" value="Rhodanese"/>
    <property type="match status" value="1"/>
</dbReference>
<dbReference type="SUPFAM" id="SSF56281">
    <property type="entry name" value="Metallo-hydrolase/oxidoreductase"/>
    <property type="match status" value="1"/>
</dbReference>
<gene>
    <name evidence="2" type="ORF">AFM12_19115</name>
</gene>
<dbReference type="EMBL" id="LGTQ01000017">
    <property type="protein sequence ID" value="KPM46571.1"/>
    <property type="molecule type" value="Genomic_DNA"/>
</dbReference>
<dbReference type="InterPro" id="IPR036866">
    <property type="entry name" value="RibonucZ/Hydroxyglut_hydro"/>
</dbReference>
<dbReference type="AlphaFoldDB" id="A0A0P7BZJ8"/>
<dbReference type="CDD" id="cd00158">
    <property type="entry name" value="RHOD"/>
    <property type="match status" value="1"/>
</dbReference>
<reference evidence="2 3" key="1">
    <citation type="submission" date="2015-07" db="EMBL/GenBank/DDBJ databases">
        <title>The draft genome sequence of Leadbetterella sp. JN14-9.</title>
        <authorList>
            <person name="Liu Y."/>
            <person name="Du J."/>
            <person name="Shao Z."/>
        </authorList>
    </citation>
    <scope>NUCLEOTIDE SEQUENCE [LARGE SCALE GENOMIC DNA]</scope>
    <source>
        <strain evidence="2 3">JN14-9</strain>
    </source>
</reference>
<dbReference type="InterPro" id="IPR001279">
    <property type="entry name" value="Metallo-B-lactamas"/>
</dbReference>
<accession>A0A0P7BZJ8</accession>
<comment type="caution">
    <text evidence="2">The sequence shown here is derived from an EMBL/GenBank/DDBJ whole genome shotgun (WGS) entry which is preliminary data.</text>
</comment>
<dbReference type="InterPro" id="IPR001763">
    <property type="entry name" value="Rhodanese-like_dom"/>
</dbReference>
<organism evidence="2 3">
    <name type="scientific">Jiulongibacter sediminis</name>
    <dbReference type="NCBI Taxonomy" id="1605367"/>
    <lineage>
        <taxon>Bacteria</taxon>
        <taxon>Pseudomonadati</taxon>
        <taxon>Bacteroidota</taxon>
        <taxon>Cytophagia</taxon>
        <taxon>Cytophagales</taxon>
        <taxon>Leadbetterellaceae</taxon>
        <taxon>Jiulongibacter</taxon>
    </lineage>
</organism>
<dbReference type="OrthoDB" id="9784009at2"/>
<dbReference type="Gene3D" id="3.40.250.10">
    <property type="entry name" value="Rhodanese-like domain"/>
    <property type="match status" value="1"/>
</dbReference>
<feature type="domain" description="Rhodanese" evidence="1">
    <location>
        <begin position="17"/>
        <end position="111"/>
    </location>
</feature>
<dbReference type="PANTHER" id="PTHR43084">
    <property type="entry name" value="PERSULFIDE DIOXYGENASE ETHE1"/>
    <property type="match status" value="1"/>
</dbReference>
<dbReference type="RefSeq" id="WP_055151980.1">
    <property type="nucleotide sequence ID" value="NZ_JXSZ01000017.1"/>
</dbReference>
<dbReference type="GO" id="GO:0070813">
    <property type="term" value="P:hydrogen sulfide metabolic process"/>
    <property type="evidence" value="ECO:0007669"/>
    <property type="project" value="TreeGrafter"/>
</dbReference>
<protein>
    <recommendedName>
        <fullName evidence="1">Rhodanese domain-containing protein</fullName>
    </recommendedName>
</protein>
<evidence type="ECO:0000259" key="1">
    <source>
        <dbReference type="PROSITE" id="PS50206"/>
    </source>
</evidence>
<dbReference type="GO" id="GO:0006749">
    <property type="term" value="P:glutathione metabolic process"/>
    <property type="evidence" value="ECO:0007669"/>
    <property type="project" value="InterPro"/>
</dbReference>
<dbReference type="PANTHER" id="PTHR43084:SF7">
    <property type="entry name" value="BETA-LACTAMASE DOMAIN PROTEIN"/>
    <property type="match status" value="1"/>
</dbReference>